<dbReference type="SUPFAM" id="SSF51182">
    <property type="entry name" value="RmlC-like cupins"/>
    <property type="match status" value="1"/>
</dbReference>
<evidence type="ECO:0000313" key="2">
    <source>
        <dbReference type="Proteomes" id="UP000234341"/>
    </source>
</evidence>
<dbReference type="Pfam" id="PF11142">
    <property type="entry name" value="DUF2917"/>
    <property type="match status" value="1"/>
</dbReference>
<dbReference type="AlphaFoldDB" id="A0A2N5CIV0"/>
<dbReference type="InterPro" id="IPR021317">
    <property type="entry name" value="DUF2917"/>
</dbReference>
<gene>
    <name evidence="1" type="ORF">CYJ10_02165</name>
</gene>
<accession>A0A2N5CIV0</accession>
<dbReference type="RefSeq" id="WP_101679924.1">
    <property type="nucleotide sequence ID" value="NZ_PJRP01000001.1"/>
</dbReference>
<name>A0A2N5CIV0_9BURK</name>
<dbReference type="InterPro" id="IPR011051">
    <property type="entry name" value="RmlC_Cupin_sf"/>
</dbReference>
<protein>
    <recommendedName>
        <fullName evidence="3">DUF2917 domain-containing protein</fullName>
    </recommendedName>
</protein>
<sequence>MRELRTFELDEPGRPVSWRARHGQSVTALEGSLWLTLEGQMADIWLRPGDVYALIEGERIWLSGEAPVARFLLTETPAPWSLRRAVFIARQLKRRLDARKTDAFGDCPQIHA</sequence>
<dbReference type="STRING" id="82633.GCA_000974605_01326"/>
<evidence type="ECO:0008006" key="3">
    <source>
        <dbReference type="Google" id="ProtNLM"/>
    </source>
</evidence>
<dbReference type="Proteomes" id="UP000234341">
    <property type="component" value="Unassembled WGS sequence"/>
</dbReference>
<organism evidence="1 2">
    <name type="scientific">Cupriavidus pauculus</name>
    <dbReference type="NCBI Taxonomy" id="82633"/>
    <lineage>
        <taxon>Bacteria</taxon>
        <taxon>Pseudomonadati</taxon>
        <taxon>Pseudomonadota</taxon>
        <taxon>Betaproteobacteria</taxon>
        <taxon>Burkholderiales</taxon>
        <taxon>Burkholderiaceae</taxon>
        <taxon>Cupriavidus</taxon>
    </lineage>
</organism>
<dbReference type="OrthoDB" id="8720906at2"/>
<evidence type="ECO:0000313" key="1">
    <source>
        <dbReference type="EMBL" id="PLQ02132.1"/>
    </source>
</evidence>
<comment type="caution">
    <text evidence="1">The sequence shown here is derived from an EMBL/GenBank/DDBJ whole genome shotgun (WGS) entry which is preliminary data.</text>
</comment>
<dbReference type="EMBL" id="PJRP01000001">
    <property type="protein sequence ID" value="PLQ02132.1"/>
    <property type="molecule type" value="Genomic_DNA"/>
</dbReference>
<reference evidence="1 2" key="1">
    <citation type="submission" date="2017-12" db="EMBL/GenBank/DDBJ databases">
        <title>Genome sequence of the active heterotrophic nitrifier-denitrifier, Cupriavidus pauculus UM1.</title>
        <authorList>
            <person name="Putonti C."/>
            <person name="Castignetti D."/>
        </authorList>
    </citation>
    <scope>NUCLEOTIDE SEQUENCE [LARGE SCALE GENOMIC DNA]</scope>
    <source>
        <strain evidence="1 2">UM1</strain>
    </source>
</reference>
<proteinExistence type="predicted"/>